<dbReference type="Proteomes" id="UP001205740">
    <property type="component" value="Unassembled WGS sequence"/>
</dbReference>
<reference evidence="1 2" key="1">
    <citation type="submission" date="2022-06" db="EMBL/GenBank/DDBJ databases">
        <title>Genomic Encyclopedia of Archaeal and Bacterial Type Strains, Phase II (KMG-II): from individual species to whole genera.</title>
        <authorList>
            <person name="Goeker M."/>
        </authorList>
    </citation>
    <scope>NUCLEOTIDE SEQUENCE [LARGE SCALE GENOMIC DNA]</scope>
    <source>
        <strain evidence="1 2">DSM 45037</strain>
    </source>
</reference>
<dbReference type="EMBL" id="JAMTCG010000002">
    <property type="protein sequence ID" value="MCP2160088.1"/>
    <property type="molecule type" value="Genomic_DNA"/>
</dbReference>
<sequence>MSVLLIAVIATIVVVWATAAVVVSVLVGRAISLAEQRAADEAPPLDGRVLADHT</sequence>
<protein>
    <recommendedName>
        <fullName evidence="3">Methionine/alanine importer small subunit</fullName>
    </recommendedName>
</protein>
<name>A0ABT1H2W8_9NOCA</name>
<proteinExistence type="predicted"/>
<comment type="caution">
    <text evidence="1">The sequence shown here is derived from an EMBL/GenBank/DDBJ whole genome shotgun (WGS) entry which is preliminary data.</text>
</comment>
<organism evidence="1 2">
    <name type="scientific">Williamsia serinedens</name>
    <dbReference type="NCBI Taxonomy" id="391736"/>
    <lineage>
        <taxon>Bacteria</taxon>
        <taxon>Bacillati</taxon>
        <taxon>Actinomycetota</taxon>
        <taxon>Actinomycetes</taxon>
        <taxon>Mycobacteriales</taxon>
        <taxon>Nocardiaceae</taxon>
        <taxon>Williamsia</taxon>
    </lineage>
</organism>
<evidence type="ECO:0008006" key="3">
    <source>
        <dbReference type="Google" id="ProtNLM"/>
    </source>
</evidence>
<keyword evidence="2" id="KW-1185">Reference proteome</keyword>
<evidence type="ECO:0000313" key="1">
    <source>
        <dbReference type="EMBL" id="MCP2160088.1"/>
    </source>
</evidence>
<gene>
    <name evidence="1" type="ORF">LX12_001267</name>
</gene>
<accession>A0ABT1H2W8</accession>
<evidence type="ECO:0000313" key="2">
    <source>
        <dbReference type="Proteomes" id="UP001205740"/>
    </source>
</evidence>
<dbReference type="RefSeq" id="WP_253653666.1">
    <property type="nucleotide sequence ID" value="NZ_BAAAOE010000001.1"/>
</dbReference>